<protein>
    <submittedName>
        <fullName evidence="2">Uncharacterized protein</fullName>
    </submittedName>
</protein>
<feature type="region of interest" description="Disordered" evidence="1">
    <location>
        <begin position="958"/>
        <end position="1026"/>
    </location>
</feature>
<feature type="region of interest" description="Disordered" evidence="1">
    <location>
        <begin position="474"/>
        <end position="504"/>
    </location>
</feature>
<reference evidence="2" key="1">
    <citation type="journal article" date="2020" name="Stud. Mycol.">
        <title>101 Dothideomycetes genomes: a test case for predicting lifestyles and emergence of pathogens.</title>
        <authorList>
            <person name="Haridas S."/>
            <person name="Albert R."/>
            <person name="Binder M."/>
            <person name="Bloem J."/>
            <person name="Labutti K."/>
            <person name="Salamov A."/>
            <person name="Andreopoulos B."/>
            <person name="Baker S."/>
            <person name="Barry K."/>
            <person name="Bills G."/>
            <person name="Bluhm B."/>
            <person name="Cannon C."/>
            <person name="Castanera R."/>
            <person name="Culley D."/>
            <person name="Daum C."/>
            <person name="Ezra D."/>
            <person name="Gonzalez J."/>
            <person name="Henrissat B."/>
            <person name="Kuo A."/>
            <person name="Liang C."/>
            <person name="Lipzen A."/>
            <person name="Lutzoni F."/>
            <person name="Magnuson J."/>
            <person name="Mondo S."/>
            <person name="Nolan M."/>
            <person name="Ohm R."/>
            <person name="Pangilinan J."/>
            <person name="Park H.-J."/>
            <person name="Ramirez L."/>
            <person name="Alfaro M."/>
            <person name="Sun H."/>
            <person name="Tritt A."/>
            <person name="Yoshinaga Y."/>
            <person name="Zwiers L.-H."/>
            <person name="Turgeon B."/>
            <person name="Goodwin S."/>
            <person name="Spatafora J."/>
            <person name="Crous P."/>
            <person name="Grigoriev I."/>
        </authorList>
    </citation>
    <scope>NUCLEOTIDE SEQUENCE</scope>
    <source>
        <strain evidence="2">CBS 122368</strain>
    </source>
</reference>
<feature type="compositionally biased region" description="Polar residues" evidence="1">
    <location>
        <begin position="334"/>
        <end position="348"/>
    </location>
</feature>
<feature type="region of interest" description="Disordered" evidence="1">
    <location>
        <begin position="516"/>
        <end position="685"/>
    </location>
</feature>
<dbReference type="EMBL" id="ML987189">
    <property type="protein sequence ID" value="KAF2256504.1"/>
    <property type="molecule type" value="Genomic_DNA"/>
</dbReference>
<dbReference type="AlphaFoldDB" id="A0A6A6J156"/>
<feature type="compositionally biased region" description="Polar residues" evidence="1">
    <location>
        <begin position="387"/>
        <end position="400"/>
    </location>
</feature>
<organism evidence="2 3">
    <name type="scientific">Trematosphaeria pertusa</name>
    <dbReference type="NCBI Taxonomy" id="390896"/>
    <lineage>
        <taxon>Eukaryota</taxon>
        <taxon>Fungi</taxon>
        <taxon>Dikarya</taxon>
        <taxon>Ascomycota</taxon>
        <taxon>Pezizomycotina</taxon>
        <taxon>Dothideomycetes</taxon>
        <taxon>Pleosporomycetidae</taxon>
        <taxon>Pleosporales</taxon>
        <taxon>Massarineae</taxon>
        <taxon>Trematosphaeriaceae</taxon>
        <taxon>Trematosphaeria</taxon>
    </lineage>
</organism>
<keyword evidence="3" id="KW-1185">Reference proteome</keyword>
<feature type="compositionally biased region" description="Low complexity" evidence="1">
    <location>
        <begin position="276"/>
        <end position="290"/>
    </location>
</feature>
<dbReference type="OrthoDB" id="3437384at2759"/>
<evidence type="ECO:0000313" key="3">
    <source>
        <dbReference type="Proteomes" id="UP000800094"/>
    </source>
</evidence>
<feature type="compositionally biased region" description="Polar residues" evidence="1">
    <location>
        <begin position="61"/>
        <end position="71"/>
    </location>
</feature>
<feature type="compositionally biased region" description="Basic and acidic residues" evidence="1">
    <location>
        <begin position="254"/>
        <end position="263"/>
    </location>
</feature>
<feature type="compositionally biased region" description="Polar residues" evidence="1">
    <location>
        <begin position="644"/>
        <end position="655"/>
    </location>
</feature>
<dbReference type="GeneID" id="54574249"/>
<feature type="region of interest" description="Disordered" evidence="1">
    <location>
        <begin position="314"/>
        <end position="428"/>
    </location>
</feature>
<evidence type="ECO:0000256" key="1">
    <source>
        <dbReference type="SAM" id="MobiDB-lite"/>
    </source>
</evidence>
<dbReference type="Proteomes" id="UP000800094">
    <property type="component" value="Unassembled WGS sequence"/>
</dbReference>
<name>A0A6A6J156_9PLEO</name>
<proteinExistence type="predicted"/>
<feature type="region of interest" description="Disordered" evidence="1">
    <location>
        <begin position="108"/>
        <end position="228"/>
    </location>
</feature>
<sequence>MASKLCCTAEQEGRADSPELPNVRVTEATPAKRPLLSKGSTSPNSHVTSTRSEDLHELQQIFDNAKNNGAGQASPAKAGRTHFTRPSVYSLHSLHKMKSMHSLIRRKFSRDLSKKPSDNPSKVTGAKKRPPADDNPDTVLKQPKDGPNVQLKITKDDLRKDLLSDKKPDEGGYDSDAQVLDDIAKNIGKRTPNTRPSLHSIEWTPSTASKATPGSSSKGRNSSDLGRDVQPYQIRHPQTLSARFSQVFSTPNLHADRSKPAERRLRRSHSATSIDLPALSPLSPLRLPSLKTHDQEGVPWSVALSESLRLSQFPVPPRHVTPQPSKRSLKVHVGSQSTGSKAGSQYTEATAKAAVMDPEAPQRTTATQSTDKDPSTPVTVVQIRVQEPTSLTTPRTSASIRGTAPENAPPAPQDTVKQTQDDDEEDNPRRSVHLYSMRISHHLRSGSLLSWDNLADAPELPNLPRTFRDRSVSDLSRVSQGQKQLSRHVRQTSSSGFASSKVPGRWGRVVPHEFREDKSSVYSSRPQSPPDSFGESMINLSKTATRHHASKDSSVDLTKPRRSHSFPTDNEETPRPIRRHGLTNLHDKPSIPMSNRRSTESARLARNNSVASTKKSKFREEFSPSPPKKKVMQSASIMRFLNPKRSSMRSQSEANLRSDAPEIAVDGSLETPRAGAQRERRLSKSMVSIQAEQAALGKDKKASPVWERALQNYQDERACMFLSENKDLVTQSSPFRERSGSVARSMHSNEEEQASSRKLIPAKRFSAPVLDPPAPGKPGPEYPPSLFSRRTAFIGRDMDDISPSREVQACFDKQTDVAETVGAWGRYPSHTRPERTLSAGHLDNVDARDFALEAAIKFAMGKDSDPDDDLIDPTARLPSPPLLRGEKKRKKRIGNTRMAKSHSMTFGKTFFKNYTRMFRSQSIEFSKHGRGHRSSITTGGTLEHPELEMLPQVWMRGPIDERNGEHSGGSNESQGEQEEYGVGDRKGKGKLKDGNSLATLRAVNSDKARRNSSMARLDGQVEEEHSKDTARVMSTYYESFIPAFPRASTEADFGLEDFGVPSRHSFESRRASLRSRTVPARFSRHSRNASRMSRLSVVSRTSAKPSFVSAGDDEVGMEARSIVSVRRSTMDLINMYKEQENTERERVLSLMRVESQKENQGITAL</sequence>
<feature type="compositionally biased region" description="Polar residues" evidence="1">
    <location>
        <begin position="191"/>
        <end position="224"/>
    </location>
</feature>
<feature type="compositionally biased region" description="Basic and acidic residues" evidence="1">
    <location>
        <begin position="153"/>
        <end position="170"/>
    </location>
</feature>
<feature type="region of interest" description="Disordered" evidence="1">
    <location>
        <begin position="248"/>
        <end position="290"/>
    </location>
</feature>
<feature type="region of interest" description="Disordered" evidence="1">
    <location>
        <begin position="731"/>
        <end position="759"/>
    </location>
</feature>
<evidence type="ECO:0000313" key="2">
    <source>
        <dbReference type="EMBL" id="KAF2256504.1"/>
    </source>
</evidence>
<feature type="region of interest" description="Disordered" evidence="1">
    <location>
        <begin position="1"/>
        <end position="84"/>
    </location>
</feature>
<dbReference type="RefSeq" id="XP_033691508.1">
    <property type="nucleotide sequence ID" value="XM_033820919.1"/>
</dbReference>
<feature type="compositionally biased region" description="Polar residues" evidence="1">
    <location>
        <begin position="38"/>
        <end position="50"/>
    </location>
</feature>
<feature type="compositionally biased region" description="Basic and acidic residues" evidence="1">
    <location>
        <begin position="982"/>
        <end position="993"/>
    </location>
</feature>
<accession>A0A6A6J156</accession>
<gene>
    <name evidence="2" type="ORF">BU26DRAFT_23418</name>
</gene>